<dbReference type="EMBL" id="CP048000">
    <property type="protein sequence ID" value="QHQ61366.1"/>
    <property type="molecule type" value="Genomic_DNA"/>
</dbReference>
<sequence length="198" mass="22647">MFINPTHLKKLMTAAYKGGGIRIGYFDEGYIIIAGTWMVWLDVNYIPNKVKAIIMELAGVLPEEDTVFIVSKEKPMPQTEMDIHSYFHINTLEKEAKYPVTLSNVLLDKHFNVYRLMQVNESKQLVMMDMNHLNLIDLNEIDYDQENTLSGPCTNFGQSMYFWRNATCTLLLMGTAVPAENPVITALSVIDFEKEAKK</sequence>
<dbReference type="AlphaFoldDB" id="A0A6P1TNH7"/>
<protein>
    <submittedName>
        <fullName evidence="1">Uncharacterized protein</fullName>
    </submittedName>
</protein>
<accession>A0A6P1TNH7</accession>
<evidence type="ECO:0000313" key="2">
    <source>
        <dbReference type="Proteomes" id="UP000464314"/>
    </source>
</evidence>
<proteinExistence type="predicted"/>
<organism evidence="1 2">
    <name type="scientific">Anaerocolumna sedimenticola</name>
    <dbReference type="NCBI Taxonomy" id="2696063"/>
    <lineage>
        <taxon>Bacteria</taxon>
        <taxon>Bacillati</taxon>
        <taxon>Bacillota</taxon>
        <taxon>Clostridia</taxon>
        <taxon>Lachnospirales</taxon>
        <taxon>Lachnospiraceae</taxon>
        <taxon>Anaerocolumna</taxon>
    </lineage>
</organism>
<name>A0A6P1TNH7_9FIRM</name>
<dbReference type="Proteomes" id="UP000464314">
    <property type="component" value="Chromosome"/>
</dbReference>
<dbReference type="KEGG" id="anr:Ana3638_11765"/>
<keyword evidence="2" id="KW-1185">Reference proteome</keyword>
<evidence type="ECO:0000313" key="1">
    <source>
        <dbReference type="EMBL" id="QHQ61366.1"/>
    </source>
</evidence>
<gene>
    <name evidence="1" type="ORF">Ana3638_11765</name>
</gene>
<dbReference type="RefSeq" id="WP_161838191.1">
    <property type="nucleotide sequence ID" value="NZ_CP048000.1"/>
</dbReference>
<reference evidence="1 2" key="1">
    <citation type="submission" date="2020-01" db="EMBL/GenBank/DDBJ databases">
        <title>Genome analysis of Anaerocolumna sp. CBA3638.</title>
        <authorList>
            <person name="Kim J."/>
            <person name="Roh S.W."/>
        </authorList>
    </citation>
    <scope>NUCLEOTIDE SEQUENCE [LARGE SCALE GENOMIC DNA]</scope>
    <source>
        <strain evidence="1 2">CBA3638</strain>
    </source>
</reference>